<keyword evidence="2" id="KW-1185">Reference proteome</keyword>
<gene>
    <name evidence="1" type="ORF">CWI80_06225</name>
</gene>
<protein>
    <submittedName>
        <fullName evidence="1">Uncharacterized protein</fullName>
    </submittedName>
</protein>
<dbReference type="RefSeq" id="WP_026861258.1">
    <property type="nucleotide sequence ID" value="NZ_PIQE01000001.1"/>
</dbReference>
<proteinExistence type="predicted"/>
<name>A0A432ZAE2_9GAMM</name>
<comment type="caution">
    <text evidence="1">The sequence shown here is derived from an EMBL/GenBank/DDBJ whole genome shotgun (WGS) entry which is preliminary data.</text>
</comment>
<dbReference type="AlphaFoldDB" id="A0A432ZAE2"/>
<dbReference type="Proteomes" id="UP000287022">
    <property type="component" value="Unassembled WGS sequence"/>
</dbReference>
<evidence type="ECO:0000313" key="1">
    <source>
        <dbReference type="EMBL" id="RUO74923.1"/>
    </source>
</evidence>
<dbReference type="STRING" id="1122124.GCA_000423165_00169"/>
<evidence type="ECO:0000313" key="2">
    <source>
        <dbReference type="Proteomes" id="UP000287022"/>
    </source>
</evidence>
<dbReference type="EMBL" id="PIQE01000001">
    <property type="protein sequence ID" value="RUO74923.1"/>
    <property type="molecule type" value="Genomic_DNA"/>
</dbReference>
<reference evidence="2" key="1">
    <citation type="journal article" date="2018" name="Front. Microbiol.">
        <title>Genome-Based Analysis Reveals the Taxonomy and Diversity of the Family Idiomarinaceae.</title>
        <authorList>
            <person name="Liu Y."/>
            <person name="Lai Q."/>
            <person name="Shao Z."/>
        </authorList>
    </citation>
    <scope>NUCLEOTIDE SEQUENCE [LARGE SCALE GENOMIC DNA]</scope>
    <source>
        <strain evidence="2">c121</strain>
    </source>
</reference>
<sequence>MHYIAAEEQLVWRRNTSETQRLDVTAQQWQELHSGQSNGWRWQLLTEAPEELPTATQQEWDELFTRFVEVSRALLPQREQVQLTLYLPRGDKQQVRMTTHSSERLEIPYVHWREQAEAVLPEQFNERVDLLAALGAELQLAAYVSGDLPRPNAPEAALLKKHANSACWRLAVRPALALDTTQIIQAPPSAFASLTDSAREMYLNNRTDVQAQQFYTTVLLVNEADGYMAEADLNWPLRGSDTREINALLDFCKSYLMTAKDPRT</sequence>
<accession>A0A432ZAE2</accession>
<organism evidence="1 2">
    <name type="scientific">Pseudidiomarina sediminum</name>
    <dbReference type="NCBI Taxonomy" id="431675"/>
    <lineage>
        <taxon>Bacteria</taxon>
        <taxon>Pseudomonadati</taxon>
        <taxon>Pseudomonadota</taxon>
        <taxon>Gammaproteobacteria</taxon>
        <taxon>Alteromonadales</taxon>
        <taxon>Idiomarinaceae</taxon>
        <taxon>Pseudidiomarina</taxon>
    </lineage>
</organism>